<sequence>MSIYADHLEARLREQEERADKMRAGLADVLARHSEKAARNPELAEMTSELRTVLDGAQIVRVVEAEGVGAIAAFTSYAAAREYIDACDHEFAVDDLSVTSLVVDKEGR</sequence>
<keyword evidence="1" id="KW-0175">Coiled coil</keyword>
<dbReference type="RefSeq" id="WP_182891049.1">
    <property type="nucleotide sequence ID" value="NZ_JACGZW010000004.1"/>
</dbReference>
<reference evidence="2 3" key="1">
    <citation type="submission" date="2020-08" db="EMBL/GenBank/DDBJ databases">
        <title>Amycolatopsis sp. nov. DR6-1 isolated from Dendrobium heterocarpum.</title>
        <authorList>
            <person name="Tedsree N."/>
            <person name="Kuncharoen N."/>
            <person name="Likhitwitayawuid K."/>
            <person name="Tanasupawat S."/>
        </authorList>
    </citation>
    <scope>NUCLEOTIDE SEQUENCE [LARGE SCALE GENOMIC DNA]</scope>
    <source>
        <strain evidence="2 3">DR6-1</strain>
    </source>
</reference>
<evidence type="ECO:0000313" key="2">
    <source>
        <dbReference type="EMBL" id="MBB1153959.1"/>
    </source>
</evidence>
<dbReference type="EMBL" id="JACGZW010000004">
    <property type="protein sequence ID" value="MBB1153959.1"/>
    <property type="molecule type" value="Genomic_DNA"/>
</dbReference>
<name>A0A7W3ZAM3_9PSEU</name>
<evidence type="ECO:0000256" key="1">
    <source>
        <dbReference type="SAM" id="Coils"/>
    </source>
</evidence>
<organism evidence="2 3">
    <name type="scientific">Amycolatopsis dendrobii</name>
    <dbReference type="NCBI Taxonomy" id="2760662"/>
    <lineage>
        <taxon>Bacteria</taxon>
        <taxon>Bacillati</taxon>
        <taxon>Actinomycetota</taxon>
        <taxon>Actinomycetes</taxon>
        <taxon>Pseudonocardiales</taxon>
        <taxon>Pseudonocardiaceae</taxon>
        <taxon>Amycolatopsis</taxon>
    </lineage>
</organism>
<dbReference type="Proteomes" id="UP000526734">
    <property type="component" value="Unassembled WGS sequence"/>
</dbReference>
<proteinExistence type="predicted"/>
<gene>
    <name evidence="2" type="ORF">H4281_12525</name>
</gene>
<accession>A0A7W3ZAM3</accession>
<comment type="caution">
    <text evidence="2">The sequence shown here is derived from an EMBL/GenBank/DDBJ whole genome shotgun (WGS) entry which is preliminary data.</text>
</comment>
<evidence type="ECO:0000313" key="3">
    <source>
        <dbReference type="Proteomes" id="UP000526734"/>
    </source>
</evidence>
<keyword evidence="3" id="KW-1185">Reference proteome</keyword>
<dbReference type="AlphaFoldDB" id="A0A7W3ZAM3"/>
<feature type="coiled-coil region" evidence="1">
    <location>
        <begin position="5"/>
        <end position="32"/>
    </location>
</feature>
<protein>
    <submittedName>
        <fullName evidence="2">Uncharacterized protein</fullName>
    </submittedName>
</protein>